<dbReference type="Gene3D" id="3.40.710.10">
    <property type="entry name" value="DD-peptidase/beta-lactamase superfamily"/>
    <property type="match status" value="1"/>
</dbReference>
<dbReference type="AlphaFoldDB" id="A0A7D3XNE4"/>
<dbReference type="KEGG" id="emv:HQR01_02195"/>
<evidence type="ECO:0000313" key="3">
    <source>
        <dbReference type="Proteomes" id="UP000504693"/>
    </source>
</evidence>
<protein>
    <submittedName>
        <fullName evidence="2">Beta-lactamase family protein</fullName>
    </submittedName>
</protein>
<keyword evidence="3" id="KW-1185">Reference proteome</keyword>
<proteinExistence type="predicted"/>
<accession>A0A7D3XNE4</accession>
<dbReference type="InterPro" id="IPR006311">
    <property type="entry name" value="TAT_signal"/>
</dbReference>
<organism evidence="2 3">
    <name type="scientific">Erythrobacter mangrovi</name>
    <dbReference type="NCBI Taxonomy" id="2739433"/>
    <lineage>
        <taxon>Bacteria</taxon>
        <taxon>Pseudomonadati</taxon>
        <taxon>Pseudomonadota</taxon>
        <taxon>Alphaproteobacteria</taxon>
        <taxon>Sphingomonadales</taxon>
        <taxon>Erythrobacteraceae</taxon>
        <taxon>Erythrobacter/Porphyrobacter group</taxon>
        <taxon>Erythrobacter</taxon>
    </lineage>
</organism>
<dbReference type="InterPro" id="IPR001466">
    <property type="entry name" value="Beta-lactam-related"/>
</dbReference>
<dbReference type="InterPro" id="IPR012338">
    <property type="entry name" value="Beta-lactam/transpept-like"/>
</dbReference>
<dbReference type="Proteomes" id="UP000504693">
    <property type="component" value="Chromosome"/>
</dbReference>
<dbReference type="PANTHER" id="PTHR43283:SF3">
    <property type="entry name" value="BETA-LACTAMASE FAMILY PROTEIN (AFU_ORTHOLOGUE AFUA_5G07500)"/>
    <property type="match status" value="1"/>
</dbReference>
<dbReference type="EMBL" id="CP053921">
    <property type="protein sequence ID" value="QKG70274.1"/>
    <property type="molecule type" value="Genomic_DNA"/>
</dbReference>
<name>A0A7D3XNE4_9SPHN</name>
<dbReference type="PROSITE" id="PS51318">
    <property type="entry name" value="TAT"/>
    <property type="match status" value="1"/>
</dbReference>
<dbReference type="PANTHER" id="PTHR43283">
    <property type="entry name" value="BETA-LACTAMASE-RELATED"/>
    <property type="match status" value="1"/>
</dbReference>
<dbReference type="SUPFAM" id="SSF56601">
    <property type="entry name" value="beta-lactamase/transpeptidase-like"/>
    <property type="match status" value="1"/>
</dbReference>
<evidence type="ECO:0000259" key="1">
    <source>
        <dbReference type="Pfam" id="PF00144"/>
    </source>
</evidence>
<dbReference type="InterPro" id="IPR050789">
    <property type="entry name" value="Diverse_Enzym_Activities"/>
</dbReference>
<feature type="domain" description="Beta-lactamase-related" evidence="1">
    <location>
        <begin position="56"/>
        <end position="413"/>
    </location>
</feature>
<sequence length="434" mass="46023">MAYRSFESPQLSRRALLRSGAWLTAGATLAGGPFSSIALARETTTAWPAVTSLIEQYAGARKVANMVATLGWGEKAAQVISQGTLAIGGEAKAGPDSLYRIYSMTKPITGMAAMILVDEGKIGLDQPLADVLPAYANMMVQKTYDGSVTDLVPAERPITMRMLLTHTAGLGYGIVQQGPIKDLYEEQGLIPGQVSRLPIPGLGRAKPVRGLDVFADRLAKAPLVLQPGTKWSYSVGLDLMGRVIEVASGQSFDDFLKDRIFDPAGMTSTWFTVPESEVGRLTTNYGIYNGAPLPMDPASSSIYLDVPAFPMGGAGLVSSPRDYDRFLKMLLGFGVIEGKRVMSEAAVRVGTSNLLPETATTKGTWVEGQGFGAGGRVNDGAYGWGGAAGTVAFVSYKAQLRANMMTQYMPSDAYPLHAAFPEAVLADLAAMTGL</sequence>
<evidence type="ECO:0000313" key="2">
    <source>
        <dbReference type="EMBL" id="QKG70274.1"/>
    </source>
</evidence>
<dbReference type="Pfam" id="PF00144">
    <property type="entry name" value="Beta-lactamase"/>
    <property type="match status" value="1"/>
</dbReference>
<dbReference type="RefSeq" id="WP_173212159.1">
    <property type="nucleotide sequence ID" value="NZ_CP053921.1"/>
</dbReference>
<gene>
    <name evidence="2" type="ORF">HQR01_02195</name>
</gene>
<reference evidence="2 3" key="1">
    <citation type="submission" date="2020-05" db="EMBL/GenBank/DDBJ databases">
        <title>Erythrobacter mangrovi sp. nov., isolated from rhizosphere soil of mangrove plant (Kandelia candel).</title>
        <authorList>
            <person name="Ye Y.H."/>
        </authorList>
    </citation>
    <scope>NUCLEOTIDE SEQUENCE [LARGE SCALE GENOMIC DNA]</scope>
    <source>
        <strain evidence="2 3">EB310</strain>
    </source>
</reference>